<keyword evidence="2" id="KW-1185">Reference proteome</keyword>
<proteinExistence type="predicted"/>
<dbReference type="AlphaFoldDB" id="A0A2C5XL67"/>
<sequence>MFHGGGGERRDMMACGVFPVHLDLTYHCNKLESPLRSDSCFFLRLFLLRLSSHMVSYEQLSENLMPPRRLLHHKKTLGNHVPIL</sequence>
<name>A0A2C5XL67_9PEZI</name>
<dbReference type="EMBL" id="APWK03000001">
    <property type="protein sequence ID" value="PHH56183.1"/>
    <property type="molecule type" value="Genomic_DNA"/>
</dbReference>
<gene>
    <name evidence="1" type="ORF">CFIMG_000360RA</name>
</gene>
<dbReference type="Proteomes" id="UP000222788">
    <property type="component" value="Unassembled WGS sequence"/>
</dbReference>
<reference evidence="1 2" key="2">
    <citation type="journal article" date="2013" name="IMA Fungus">
        <title>IMA Genome-F 1: Ceratocystis fimbriata: Draft nuclear genome sequence for the plant pathogen, Ceratocystis fimbriata.</title>
        <authorList>
            <person name="Wilken P.M."/>
            <person name="Steenkamp E.T."/>
            <person name="Wingfield M.J."/>
            <person name="de Beer Z.W."/>
            <person name="Wingfield B.D."/>
        </authorList>
    </citation>
    <scope>NUCLEOTIDE SEQUENCE [LARGE SCALE GENOMIC DNA]</scope>
    <source>
        <strain evidence="1 2">CBS 114723</strain>
    </source>
</reference>
<evidence type="ECO:0000313" key="1">
    <source>
        <dbReference type="EMBL" id="PHH56183.1"/>
    </source>
</evidence>
<protein>
    <submittedName>
        <fullName evidence="1">Uncharacterized protein</fullName>
    </submittedName>
</protein>
<evidence type="ECO:0000313" key="2">
    <source>
        <dbReference type="Proteomes" id="UP000222788"/>
    </source>
</evidence>
<accession>A0A2C5XL67</accession>
<comment type="caution">
    <text evidence="1">The sequence shown here is derived from an EMBL/GenBank/DDBJ whole genome shotgun (WGS) entry which is preliminary data.</text>
</comment>
<reference evidence="1 2" key="1">
    <citation type="journal article" date="2013" name="Fungal Biol.">
        <title>Analysis of microsatellite markers in the genome of the plant pathogen Ceratocystis fimbriata.</title>
        <authorList>
            <person name="Simpson M.C."/>
            <person name="Wilken P.M."/>
            <person name="Coetzee M.P."/>
            <person name="Wingfield M.J."/>
            <person name="Wingfield B.D."/>
        </authorList>
    </citation>
    <scope>NUCLEOTIDE SEQUENCE [LARGE SCALE GENOMIC DNA]</scope>
    <source>
        <strain evidence="1 2">CBS 114723</strain>
    </source>
</reference>
<organism evidence="1 2">
    <name type="scientific">Ceratocystis fimbriata CBS 114723</name>
    <dbReference type="NCBI Taxonomy" id="1035309"/>
    <lineage>
        <taxon>Eukaryota</taxon>
        <taxon>Fungi</taxon>
        <taxon>Dikarya</taxon>
        <taxon>Ascomycota</taxon>
        <taxon>Pezizomycotina</taxon>
        <taxon>Sordariomycetes</taxon>
        <taxon>Hypocreomycetidae</taxon>
        <taxon>Microascales</taxon>
        <taxon>Ceratocystidaceae</taxon>
        <taxon>Ceratocystis</taxon>
    </lineage>
</organism>